<dbReference type="SUPFAM" id="SSF48264">
    <property type="entry name" value="Cytochrome P450"/>
    <property type="match status" value="1"/>
</dbReference>
<dbReference type="Proteomes" id="UP001499843">
    <property type="component" value="Unassembled WGS sequence"/>
</dbReference>
<name>A0ABN3D1X8_9ACTN</name>
<organism evidence="2 3">
    <name type="scientific">Nonomuraea monospora</name>
    <dbReference type="NCBI Taxonomy" id="568818"/>
    <lineage>
        <taxon>Bacteria</taxon>
        <taxon>Bacillati</taxon>
        <taxon>Actinomycetota</taxon>
        <taxon>Actinomycetes</taxon>
        <taxon>Streptosporangiales</taxon>
        <taxon>Streptosporangiaceae</taxon>
        <taxon>Nonomuraea</taxon>
    </lineage>
</organism>
<dbReference type="CDD" id="cd20623">
    <property type="entry name" value="CYP_unk"/>
    <property type="match status" value="1"/>
</dbReference>
<gene>
    <name evidence="2" type="ORF">GCM10009850_112710</name>
</gene>
<sequence>MTDFRQSSDAASWFAAPAEGPDRSAFNGAFRMYGRTYHQDPAAAFTEMRRHGPVVPVLLEGDVPGWLVLGYRELRYVLSNPTLFVRDSRYWNQWDNIPPDWPLMAYVGYQPSMLFEMGAAHERRAGAVSDALAAADQFELRANCERVAEGLINSFIGSGRADLTAQYANPIPLLVLASMLGLPDSDTRALVGEVATTLNGGPAAMQAYNRVQAIMTGLLELKRRNPGPDLPSRLLAHPAGLSDEELIQDLLLTMTAGSDPTATWISNTLQLMLTDDRFAMTLSGGRRSVGQALNEVLWKEAPGQIAIGRWPIMDTQVGGRLIKAGDLLISGLAAANLDPKVHPDFHQGSAGNHAHMSFGYGAHGCPHPAPEIAEIIAHIAVETLLDRLPDVILAVPPESLEWRSSIQMRSLESLPVEFTPGYQS</sequence>
<evidence type="ECO:0000313" key="3">
    <source>
        <dbReference type="Proteomes" id="UP001499843"/>
    </source>
</evidence>
<comment type="similarity">
    <text evidence="1">Belongs to the cytochrome P450 family.</text>
</comment>
<dbReference type="RefSeq" id="WP_344494828.1">
    <property type="nucleotide sequence ID" value="NZ_BAAAQX010000055.1"/>
</dbReference>
<evidence type="ECO:0000256" key="1">
    <source>
        <dbReference type="ARBA" id="ARBA00010617"/>
    </source>
</evidence>
<dbReference type="InterPro" id="IPR002397">
    <property type="entry name" value="Cyt_P450_B"/>
</dbReference>
<evidence type="ECO:0000313" key="2">
    <source>
        <dbReference type="EMBL" id="GAA2215803.1"/>
    </source>
</evidence>
<dbReference type="EMBL" id="BAAAQX010000055">
    <property type="protein sequence ID" value="GAA2215803.1"/>
    <property type="molecule type" value="Genomic_DNA"/>
</dbReference>
<dbReference type="InterPro" id="IPR036396">
    <property type="entry name" value="Cyt_P450_sf"/>
</dbReference>
<comment type="caution">
    <text evidence="2">The sequence shown here is derived from an EMBL/GenBank/DDBJ whole genome shotgun (WGS) entry which is preliminary data.</text>
</comment>
<dbReference type="PANTHER" id="PTHR46696">
    <property type="entry name" value="P450, PUTATIVE (EUROFUNG)-RELATED"/>
    <property type="match status" value="1"/>
</dbReference>
<keyword evidence="3" id="KW-1185">Reference proteome</keyword>
<accession>A0ABN3D1X8</accession>
<dbReference type="Gene3D" id="1.10.630.10">
    <property type="entry name" value="Cytochrome P450"/>
    <property type="match status" value="1"/>
</dbReference>
<protein>
    <submittedName>
        <fullName evidence="2">Cytochrome P450</fullName>
    </submittedName>
</protein>
<reference evidence="2 3" key="1">
    <citation type="journal article" date="2019" name="Int. J. Syst. Evol. Microbiol.">
        <title>The Global Catalogue of Microorganisms (GCM) 10K type strain sequencing project: providing services to taxonomists for standard genome sequencing and annotation.</title>
        <authorList>
            <consortium name="The Broad Institute Genomics Platform"/>
            <consortium name="The Broad Institute Genome Sequencing Center for Infectious Disease"/>
            <person name="Wu L."/>
            <person name="Ma J."/>
        </authorList>
    </citation>
    <scope>NUCLEOTIDE SEQUENCE [LARGE SCALE GENOMIC DNA]</scope>
    <source>
        <strain evidence="2 3">JCM 16114</strain>
    </source>
</reference>
<dbReference type="PRINTS" id="PR00359">
    <property type="entry name" value="BP450"/>
</dbReference>
<proteinExistence type="inferred from homology"/>
<dbReference type="PANTHER" id="PTHR46696:SF1">
    <property type="entry name" value="CYTOCHROME P450 YJIB-RELATED"/>
    <property type="match status" value="1"/>
</dbReference>